<keyword evidence="2" id="KW-1185">Reference proteome</keyword>
<dbReference type="CDD" id="cd13214">
    <property type="entry name" value="PH-GRAM_WBP2"/>
    <property type="match status" value="1"/>
</dbReference>
<organism evidence="1 2">
    <name type="scientific">Mycena rosella</name>
    <name type="common">Pink bonnet</name>
    <name type="synonym">Agaricus rosellus</name>
    <dbReference type="NCBI Taxonomy" id="1033263"/>
    <lineage>
        <taxon>Eukaryota</taxon>
        <taxon>Fungi</taxon>
        <taxon>Dikarya</taxon>
        <taxon>Basidiomycota</taxon>
        <taxon>Agaricomycotina</taxon>
        <taxon>Agaricomycetes</taxon>
        <taxon>Agaricomycetidae</taxon>
        <taxon>Agaricales</taxon>
        <taxon>Marasmiineae</taxon>
        <taxon>Mycenaceae</taxon>
        <taxon>Mycena</taxon>
    </lineage>
</organism>
<gene>
    <name evidence="1" type="ORF">B0H17DRAFT_1089597</name>
</gene>
<dbReference type="InterPro" id="IPR044852">
    <property type="entry name" value="WBP2-like"/>
</dbReference>
<evidence type="ECO:0000313" key="1">
    <source>
        <dbReference type="EMBL" id="KAJ7666535.1"/>
    </source>
</evidence>
<dbReference type="EMBL" id="JARKIE010000208">
    <property type="protein sequence ID" value="KAJ7666535.1"/>
    <property type="molecule type" value="Genomic_DNA"/>
</dbReference>
<accession>A0AAD7CVZ1</accession>
<dbReference type="PANTHER" id="PTHR31606:SF1">
    <property type="entry name" value="WW DOMAIN BINDING PROTEIN 2, ISOFORM E"/>
    <property type="match status" value="1"/>
</dbReference>
<dbReference type="GO" id="GO:0003713">
    <property type="term" value="F:transcription coactivator activity"/>
    <property type="evidence" value="ECO:0007669"/>
    <property type="project" value="InterPro"/>
</dbReference>
<protein>
    <submittedName>
        <fullName evidence="1">Uncharacterized protein</fullName>
    </submittedName>
</protein>
<evidence type="ECO:0000313" key="2">
    <source>
        <dbReference type="Proteomes" id="UP001221757"/>
    </source>
</evidence>
<comment type="caution">
    <text evidence="1">The sequence shown here is derived from an EMBL/GenBank/DDBJ whole genome shotgun (WGS) entry which is preliminary data.</text>
</comment>
<dbReference type="PANTHER" id="PTHR31606">
    <property type="entry name" value="WW DOMAIN BINDING PROTEIN 2, ISOFORM E"/>
    <property type="match status" value="1"/>
</dbReference>
<dbReference type="GO" id="GO:0005634">
    <property type="term" value="C:nucleus"/>
    <property type="evidence" value="ECO:0007669"/>
    <property type="project" value="TreeGrafter"/>
</dbReference>
<reference evidence="1" key="1">
    <citation type="submission" date="2023-03" db="EMBL/GenBank/DDBJ databases">
        <title>Massive genome expansion in bonnet fungi (Mycena s.s.) driven by repeated elements and novel gene families across ecological guilds.</title>
        <authorList>
            <consortium name="Lawrence Berkeley National Laboratory"/>
            <person name="Harder C.B."/>
            <person name="Miyauchi S."/>
            <person name="Viragh M."/>
            <person name="Kuo A."/>
            <person name="Thoen E."/>
            <person name="Andreopoulos B."/>
            <person name="Lu D."/>
            <person name="Skrede I."/>
            <person name="Drula E."/>
            <person name="Henrissat B."/>
            <person name="Morin E."/>
            <person name="Kohler A."/>
            <person name="Barry K."/>
            <person name="LaButti K."/>
            <person name="Morin E."/>
            <person name="Salamov A."/>
            <person name="Lipzen A."/>
            <person name="Mereny Z."/>
            <person name="Hegedus B."/>
            <person name="Baldrian P."/>
            <person name="Stursova M."/>
            <person name="Weitz H."/>
            <person name="Taylor A."/>
            <person name="Grigoriev I.V."/>
            <person name="Nagy L.G."/>
            <person name="Martin F."/>
            <person name="Kauserud H."/>
        </authorList>
    </citation>
    <scope>NUCLEOTIDE SEQUENCE</scope>
    <source>
        <strain evidence="1">CBHHK067</strain>
    </source>
</reference>
<sequence>MALNWAVMNENRSPVPLPNESTITTVDSGVELTLRVPESPPGWDLGNNATTAGGKAVTLKETGMLTVTDQRFIFTSAAANPALDSLSVPLPAILSTRFEQPTFGSNYFTFEIGAAVGGGLTPGTTAEVRFKDRAMFSFVATLEKTRERAIYMKRQKAENEEGGLRAFWFRLRLIRSSD</sequence>
<dbReference type="Proteomes" id="UP001221757">
    <property type="component" value="Unassembled WGS sequence"/>
</dbReference>
<dbReference type="AlphaFoldDB" id="A0AAD7CVZ1"/>
<proteinExistence type="predicted"/>
<dbReference type="SUPFAM" id="SSF50729">
    <property type="entry name" value="PH domain-like"/>
    <property type="match status" value="1"/>
</dbReference>
<name>A0AAD7CVZ1_MYCRO</name>
<dbReference type="GO" id="GO:0031490">
    <property type="term" value="F:chromatin DNA binding"/>
    <property type="evidence" value="ECO:0007669"/>
    <property type="project" value="TreeGrafter"/>
</dbReference>